<dbReference type="Pfam" id="PF16242">
    <property type="entry name" value="Pyrid_ox_like"/>
    <property type="match status" value="1"/>
</dbReference>
<comment type="caution">
    <text evidence="2">The sequence shown here is derived from an EMBL/GenBank/DDBJ whole genome shotgun (WGS) entry which is preliminary data.</text>
</comment>
<dbReference type="PANTHER" id="PTHR34818">
    <property type="entry name" value="PROTEIN BLI-3"/>
    <property type="match status" value="1"/>
</dbReference>
<evidence type="ECO:0000313" key="3">
    <source>
        <dbReference type="Proteomes" id="UP000628448"/>
    </source>
</evidence>
<organism evidence="2 3">
    <name type="scientific">Panacibacter microcysteis</name>
    <dbReference type="NCBI Taxonomy" id="2793269"/>
    <lineage>
        <taxon>Bacteria</taxon>
        <taxon>Pseudomonadati</taxon>
        <taxon>Bacteroidota</taxon>
        <taxon>Chitinophagia</taxon>
        <taxon>Chitinophagales</taxon>
        <taxon>Chitinophagaceae</taxon>
        <taxon>Panacibacter</taxon>
    </lineage>
</organism>
<dbReference type="PANTHER" id="PTHR34818:SF1">
    <property type="entry name" value="PROTEIN BLI-3"/>
    <property type="match status" value="1"/>
</dbReference>
<dbReference type="RefSeq" id="WP_196991350.1">
    <property type="nucleotide sequence ID" value="NZ_JADWYR010000002.1"/>
</dbReference>
<dbReference type="AlphaFoldDB" id="A0A931E2A2"/>
<keyword evidence="3" id="KW-1185">Reference proteome</keyword>
<evidence type="ECO:0000313" key="2">
    <source>
        <dbReference type="EMBL" id="MBG9377257.1"/>
    </source>
</evidence>
<gene>
    <name evidence="2" type="ORF">I5907_13530</name>
</gene>
<accession>A0A931E2A2</accession>
<dbReference type="SUPFAM" id="SSF50475">
    <property type="entry name" value="FMN-binding split barrel"/>
    <property type="match status" value="1"/>
</dbReference>
<sequence>MEQKTLRYISAKMKNIDICMFTTKSGRGRLLSRPMSNNGDVKYDGNSFFFTFQESQKVKDIQEDNAVNLGFTTKDNMYIAVSGKAKLIKSKTVMQEHWVDSLNEWFKDGVDTPGIVLIQVKANKITYWQKMKQGEIKL</sequence>
<dbReference type="Proteomes" id="UP000628448">
    <property type="component" value="Unassembled WGS sequence"/>
</dbReference>
<evidence type="ECO:0000259" key="1">
    <source>
        <dbReference type="Pfam" id="PF16242"/>
    </source>
</evidence>
<dbReference type="InterPro" id="IPR052917">
    <property type="entry name" value="Stress-Dev_Protein"/>
</dbReference>
<dbReference type="InterPro" id="IPR038725">
    <property type="entry name" value="YdaG_split_barrel_FMN-bd"/>
</dbReference>
<dbReference type="InterPro" id="IPR012349">
    <property type="entry name" value="Split_barrel_FMN-bd"/>
</dbReference>
<dbReference type="Gene3D" id="2.30.110.10">
    <property type="entry name" value="Electron Transport, Fmn-binding Protein, Chain A"/>
    <property type="match status" value="1"/>
</dbReference>
<protein>
    <submittedName>
        <fullName evidence="2">Pyridoxamine 5'-phosphate oxidase family protein</fullName>
    </submittedName>
</protein>
<proteinExistence type="predicted"/>
<name>A0A931E2A2_9BACT</name>
<dbReference type="EMBL" id="JADWYR010000002">
    <property type="protein sequence ID" value="MBG9377257.1"/>
    <property type="molecule type" value="Genomic_DNA"/>
</dbReference>
<feature type="domain" description="General stress protein FMN-binding split barrel" evidence="1">
    <location>
        <begin position="9"/>
        <end position="131"/>
    </location>
</feature>
<reference evidence="2" key="1">
    <citation type="submission" date="2020-11" db="EMBL/GenBank/DDBJ databases">
        <title>Bacterial whole genome sequence for Panacibacter sp. DH6.</title>
        <authorList>
            <person name="Le V."/>
            <person name="Ko S."/>
            <person name="Ahn C.-Y."/>
            <person name="Oh H.-M."/>
        </authorList>
    </citation>
    <scope>NUCLEOTIDE SEQUENCE</scope>
    <source>
        <strain evidence="2">DH6</strain>
    </source>
</reference>